<dbReference type="AlphaFoldDB" id="A0A2C9W1K9"/>
<dbReference type="Proteomes" id="UP000091857">
    <property type="component" value="Chromosome 4"/>
</dbReference>
<protein>
    <submittedName>
        <fullName evidence="3">Uncharacterized protein</fullName>
    </submittedName>
</protein>
<keyword evidence="2" id="KW-1133">Transmembrane helix</keyword>
<accession>A0A2C9W1K9</accession>
<sequence length="123" mass="13873">MAILYPATFAGFAHHAKNFPSLLSPRFPINFHLQFLPLRSNPHAHVRRLHAALSPQPPPQSDPPPEMDPVRPKGMFGTLSGLQDRVQIFLAVLFWMSLFFWSSAWGGRNNGSGRPNKGSRFRK</sequence>
<keyword evidence="2" id="KW-0472">Membrane</keyword>
<dbReference type="PANTHER" id="PTHR37706">
    <property type="entry name" value="TRANSMEMBRANE PROTEIN"/>
    <property type="match status" value="1"/>
</dbReference>
<evidence type="ECO:0000256" key="1">
    <source>
        <dbReference type="SAM" id="MobiDB-lite"/>
    </source>
</evidence>
<name>A0A2C9W1K9_MANES</name>
<dbReference type="OrthoDB" id="786429at2759"/>
<reference evidence="4" key="1">
    <citation type="journal article" date="2016" name="Nat. Biotechnol.">
        <title>Sequencing wild and cultivated cassava and related species reveals extensive interspecific hybridization and genetic diversity.</title>
        <authorList>
            <person name="Bredeson J.V."/>
            <person name="Lyons J.B."/>
            <person name="Prochnik S.E."/>
            <person name="Wu G.A."/>
            <person name="Ha C.M."/>
            <person name="Edsinger-Gonzales E."/>
            <person name="Grimwood J."/>
            <person name="Schmutz J."/>
            <person name="Rabbi I.Y."/>
            <person name="Egesi C."/>
            <person name="Nauluvula P."/>
            <person name="Lebot V."/>
            <person name="Ndunguru J."/>
            <person name="Mkamilo G."/>
            <person name="Bart R.S."/>
            <person name="Setter T.L."/>
            <person name="Gleadow R.M."/>
            <person name="Kulakow P."/>
            <person name="Ferguson M.E."/>
            <person name="Rounsley S."/>
            <person name="Rokhsar D.S."/>
        </authorList>
    </citation>
    <scope>NUCLEOTIDE SEQUENCE [LARGE SCALE GENOMIC DNA]</scope>
    <source>
        <strain evidence="4">cv. AM560-2</strain>
    </source>
</reference>
<evidence type="ECO:0000313" key="3">
    <source>
        <dbReference type="EMBL" id="OAY52814.1"/>
    </source>
</evidence>
<organism evidence="3 4">
    <name type="scientific">Manihot esculenta</name>
    <name type="common">Cassava</name>
    <name type="synonym">Jatropha manihot</name>
    <dbReference type="NCBI Taxonomy" id="3983"/>
    <lineage>
        <taxon>Eukaryota</taxon>
        <taxon>Viridiplantae</taxon>
        <taxon>Streptophyta</taxon>
        <taxon>Embryophyta</taxon>
        <taxon>Tracheophyta</taxon>
        <taxon>Spermatophyta</taxon>
        <taxon>Magnoliopsida</taxon>
        <taxon>eudicotyledons</taxon>
        <taxon>Gunneridae</taxon>
        <taxon>Pentapetalae</taxon>
        <taxon>rosids</taxon>
        <taxon>fabids</taxon>
        <taxon>Malpighiales</taxon>
        <taxon>Euphorbiaceae</taxon>
        <taxon>Crotonoideae</taxon>
        <taxon>Manihoteae</taxon>
        <taxon>Manihot</taxon>
    </lineage>
</organism>
<evidence type="ECO:0000313" key="4">
    <source>
        <dbReference type="Proteomes" id="UP000091857"/>
    </source>
</evidence>
<dbReference type="STRING" id="3983.A0A2C9W1K9"/>
<feature type="transmembrane region" description="Helical" evidence="2">
    <location>
        <begin position="86"/>
        <end position="107"/>
    </location>
</feature>
<dbReference type="EMBL" id="CM004390">
    <property type="protein sequence ID" value="OAY52814.1"/>
    <property type="molecule type" value="Genomic_DNA"/>
</dbReference>
<comment type="caution">
    <text evidence="3">The sequence shown here is derived from an EMBL/GenBank/DDBJ whole genome shotgun (WGS) entry which is preliminary data.</text>
</comment>
<keyword evidence="4" id="KW-1185">Reference proteome</keyword>
<feature type="region of interest" description="Disordered" evidence="1">
    <location>
        <begin position="49"/>
        <end position="74"/>
    </location>
</feature>
<evidence type="ECO:0000256" key="2">
    <source>
        <dbReference type="SAM" id="Phobius"/>
    </source>
</evidence>
<dbReference type="PANTHER" id="PTHR37706:SF2">
    <property type="entry name" value="TRANSMEMBRANE PROTEIN"/>
    <property type="match status" value="1"/>
</dbReference>
<gene>
    <name evidence="3" type="ORF">MANES_04G113466v8</name>
</gene>
<keyword evidence="2" id="KW-0812">Transmembrane</keyword>
<dbReference type="Gramene" id="Manes.04G113466.1.v8.1">
    <property type="protein sequence ID" value="Manes.04G113466.1.v8.1.CDS"/>
    <property type="gene ID" value="Manes.04G113466.v8.1"/>
</dbReference>
<proteinExistence type="predicted"/>
<feature type="compositionally biased region" description="Pro residues" evidence="1">
    <location>
        <begin position="55"/>
        <end position="67"/>
    </location>
</feature>